<evidence type="ECO:0000313" key="2">
    <source>
        <dbReference type="EMBL" id="PXV65081.1"/>
    </source>
</evidence>
<dbReference type="RefSeq" id="WP_110310355.1">
    <property type="nucleotide sequence ID" value="NZ_QICL01000008.1"/>
</dbReference>
<protein>
    <submittedName>
        <fullName evidence="2">Uncharacterized protein DUF3836</fullName>
    </submittedName>
</protein>
<sequence>MKVNVFTSVVVALLLFATNSSVVKADSDAVLYHNVEKTENVVSTTYFKGDVKNNNLVPFKKKVNTLNEQGAFVSKITYIWNESSKNWTPSNMMVYTYDGTKVMSVARYAWNESAKAWGNPEKASYSYNEDGTSVQ</sequence>
<evidence type="ECO:0000256" key="1">
    <source>
        <dbReference type="SAM" id="SignalP"/>
    </source>
</evidence>
<keyword evidence="1" id="KW-0732">Signal</keyword>
<dbReference type="InterPro" id="IPR024339">
    <property type="entry name" value="DUF3836"/>
</dbReference>
<dbReference type="Gene3D" id="2.40.128.720">
    <property type="match status" value="1"/>
</dbReference>
<dbReference type="Pfam" id="PF12930">
    <property type="entry name" value="DUF3836"/>
    <property type="match status" value="1"/>
</dbReference>
<organism evidence="2 3">
    <name type="scientific">Dysgonomonas alginatilytica</name>
    <dbReference type="NCBI Taxonomy" id="1605892"/>
    <lineage>
        <taxon>Bacteria</taxon>
        <taxon>Pseudomonadati</taxon>
        <taxon>Bacteroidota</taxon>
        <taxon>Bacteroidia</taxon>
        <taxon>Bacteroidales</taxon>
        <taxon>Dysgonomonadaceae</taxon>
        <taxon>Dysgonomonas</taxon>
    </lineage>
</organism>
<feature type="signal peptide" evidence="1">
    <location>
        <begin position="1"/>
        <end position="25"/>
    </location>
</feature>
<accession>A0A2V3PRC5</accession>
<reference evidence="2 3" key="1">
    <citation type="submission" date="2018-03" db="EMBL/GenBank/DDBJ databases">
        <title>Genomic Encyclopedia of Archaeal and Bacterial Type Strains, Phase II (KMG-II): from individual species to whole genera.</title>
        <authorList>
            <person name="Goeker M."/>
        </authorList>
    </citation>
    <scope>NUCLEOTIDE SEQUENCE [LARGE SCALE GENOMIC DNA]</scope>
    <source>
        <strain evidence="2 3">DSM 100214</strain>
    </source>
</reference>
<gene>
    <name evidence="2" type="ORF">CLV62_10879</name>
</gene>
<keyword evidence="3" id="KW-1185">Reference proteome</keyword>
<proteinExistence type="predicted"/>
<evidence type="ECO:0000313" key="3">
    <source>
        <dbReference type="Proteomes" id="UP000247973"/>
    </source>
</evidence>
<dbReference type="AlphaFoldDB" id="A0A2V3PRC5"/>
<comment type="caution">
    <text evidence="2">The sequence shown here is derived from an EMBL/GenBank/DDBJ whole genome shotgun (WGS) entry which is preliminary data.</text>
</comment>
<name>A0A2V3PRC5_9BACT</name>
<dbReference type="Proteomes" id="UP000247973">
    <property type="component" value="Unassembled WGS sequence"/>
</dbReference>
<feature type="chain" id="PRO_5016042780" evidence="1">
    <location>
        <begin position="26"/>
        <end position="135"/>
    </location>
</feature>
<dbReference type="OrthoDB" id="996844at2"/>
<dbReference type="EMBL" id="QICL01000008">
    <property type="protein sequence ID" value="PXV65081.1"/>
    <property type="molecule type" value="Genomic_DNA"/>
</dbReference>